<evidence type="ECO:0000313" key="3">
    <source>
        <dbReference type="Proteomes" id="UP000292235"/>
    </source>
</evidence>
<sequence length="123" mass="13444">MSDVQTLVLGACVGVFVLRTGMAVFMILKGAYRKPLSFDSGFPRASRLADRQQHLRLAEIALREKKLLLDLLLPRYRMLVSDHQTGALAGDPSPEVDEKLGELDAEAAAHVTQAQSGEGGRQR</sequence>
<keyword evidence="1" id="KW-1133">Transmembrane helix</keyword>
<reference evidence="2 3" key="1">
    <citation type="submission" date="2019-02" db="EMBL/GenBank/DDBJ databases">
        <authorList>
            <person name="Khodamoradi S."/>
            <person name="Hahnke R.L."/>
            <person name="Kaempfer P."/>
            <person name="Schumann P."/>
            <person name="Rohde M."/>
            <person name="Steinert M."/>
            <person name="Luzhetskyy A."/>
            <person name="Wink J."/>
            <person name="Ruckert C."/>
        </authorList>
    </citation>
    <scope>NUCLEOTIDE SEQUENCE [LARGE SCALE GENOMIC DNA]</scope>
    <source>
        <strain evidence="2 3">M2</strain>
    </source>
</reference>
<protein>
    <submittedName>
        <fullName evidence="2">Uncharacterized protein</fullName>
    </submittedName>
</protein>
<accession>A0A4P6QAM0</accession>
<evidence type="ECO:0000256" key="1">
    <source>
        <dbReference type="SAM" id="Phobius"/>
    </source>
</evidence>
<dbReference type="KEGG" id="strr:EKD16_22870"/>
<gene>
    <name evidence="2" type="ORF">EKD16_22870</name>
</gene>
<organism evidence="2 3">
    <name type="scientific">Streptomonospora litoralis</name>
    <dbReference type="NCBI Taxonomy" id="2498135"/>
    <lineage>
        <taxon>Bacteria</taxon>
        <taxon>Bacillati</taxon>
        <taxon>Actinomycetota</taxon>
        <taxon>Actinomycetes</taxon>
        <taxon>Streptosporangiales</taxon>
        <taxon>Nocardiopsidaceae</taxon>
        <taxon>Streptomonospora</taxon>
    </lineage>
</organism>
<name>A0A4P6QAM0_9ACTN</name>
<dbReference type="EMBL" id="CP036455">
    <property type="protein sequence ID" value="QBI56327.1"/>
    <property type="molecule type" value="Genomic_DNA"/>
</dbReference>
<dbReference type="Proteomes" id="UP000292235">
    <property type="component" value="Chromosome"/>
</dbReference>
<proteinExistence type="predicted"/>
<dbReference type="RefSeq" id="WP_131101138.1">
    <property type="nucleotide sequence ID" value="NZ_CP036455.1"/>
</dbReference>
<evidence type="ECO:0000313" key="2">
    <source>
        <dbReference type="EMBL" id="QBI56327.1"/>
    </source>
</evidence>
<keyword evidence="1" id="KW-0812">Transmembrane</keyword>
<keyword evidence="1" id="KW-0472">Membrane</keyword>
<feature type="transmembrane region" description="Helical" evidence="1">
    <location>
        <begin position="6"/>
        <end position="28"/>
    </location>
</feature>
<keyword evidence="3" id="KW-1185">Reference proteome</keyword>
<dbReference type="AlphaFoldDB" id="A0A4P6QAM0"/>